<reference evidence="3" key="1">
    <citation type="submission" date="2018-04" db="EMBL/GenBank/DDBJ databases">
        <authorList>
            <person name="Go L.Y."/>
            <person name="Mitchell J.A."/>
        </authorList>
    </citation>
    <scope>NUCLEOTIDE SEQUENCE [LARGE SCALE GENOMIC DNA]</scope>
</reference>
<dbReference type="InterPro" id="IPR057369">
    <property type="entry name" value="VG15"/>
</dbReference>
<organism evidence="2 3">
    <name type="scientific">Microbacterium phage Floof</name>
    <dbReference type="NCBI Taxonomy" id="2201433"/>
    <lineage>
        <taxon>Viruses</taxon>
        <taxon>Duplodnaviria</taxon>
        <taxon>Heunggongvirae</taxon>
        <taxon>Uroviricota</taxon>
        <taxon>Caudoviricetes</taxon>
        <taxon>Casidaviridae</taxon>
        <taxon>Percivalvirus</taxon>
        <taxon>Percivalvirus floof</taxon>
    </lineage>
</organism>
<name>A0A2Z4Q478_9CAUD</name>
<evidence type="ECO:0000256" key="1">
    <source>
        <dbReference type="SAM" id="MobiDB-lite"/>
    </source>
</evidence>
<sequence length="287" mass="32011">MASRTNAAVAMARSHQVDQVRQAAFVQTALAALWDETLDPNDITRSFLTFREKAVALITTGRLLSERKATDYYLKLLASKGLDASDLADFAPDIFPDTAIKASLSGATGKHLNKAYFLNQRDLPNSAVLALAKADMLGSAKRQILNASRSHLVALSRHHRKIKGWARVSDGAPCSFCAMLIARGPVYAEDTAGFDAHDRCGCSVRLVTYDEPDDGWTDDARRYRDAYAADQRAVMRSYFEERGEPVPDRYQARPGEESFAEIMRKRATDKQRARRKRDRARQLQLAA</sequence>
<evidence type="ECO:0000313" key="2">
    <source>
        <dbReference type="EMBL" id="AWY04841.1"/>
    </source>
</evidence>
<gene>
    <name evidence="2" type="primary">4</name>
    <name evidence="2" type="ORF">PBI_FLOOF_4</name>
</gene>
<dbReference type="EMBL" id="MH271298">
    <property type="protein sequence ID" value="AWY04841.1"/>
    <property type="molecule type" value="Genomic_DNA"/>
</dbReference>
<keyword evidence="3" id="KW-1185">Reference proteome</keyword>
<dbReference type="Pfam" id="PF25310">
    <property type="entry name" value="VG15"/>
    <property type="match status" value="1"/>
</dbReference>
<accession>A0A2Z4Q478</accession>
<dbReference type="Proteomes" id="UP000251585">
    <property type="component" value="Segment"/>
</dbReference>
<protein>
    <submittedName>
        <fullName evidence="2">MuF-like minor capsid protein</fullName>
    </submittedName>
</protein>
<proteinExistence type="predicted"/>
<evidence type="ECO:0000313" key="3">
    <source>
        <dbReference type="Proteomes" id="UP000251585"/>
    </source>
</evidence>
<feature type="region of interest" description="Disordered" evidence="1">
    <location>
        <begin position="264"/>
        <end position="287"/>
    </location>
</feature>